<organism evidence="2 3">
    <name type="scientific">Mycena alexandri</name>
    <dbReference type="NCBI Taxonomy" id="1745969"/>
    <lineage>
        <taxon>Eukaryota</taxon>
        <taxon>Fungi</taxon>
        <taxon>Dikarya</taxon>
        <taxon>Basidiomycota</taxon>
        <taxon>Agaricomycotina</taxon>
        <taxon>Agaricomycetes</taxon>
        <taxon>Agaricomycetidae</taxon>
        <taxon>Agaricales</taxon>
        <taxon>Marasmiineae</taxon>
        <taxon>Mycenaceae</taxon>
        <taxon>Mycena</taxon>
    </lineage>
</organism>
<keyword evidence="3" id="KW-1185">Reference proteome</keyword>
<comment type="caution">
    <text evidence="2">The sequence shown here is derived from an EMBL/GenBank/DDBJ whole genome shotgun (WGS) entry which is preliminary data.</text>
</comment>
<name>A0AAD6SJZ2_9AGAR</name>
<dbReference type="Proteomes" id="UP001218188">
    <property type="component" value="Unassembled WGS sequence"/>
</dbReference>
<evidence type="ECO:0000256" key="1">
    <source>
        <dbReference type="SAM" id="SignalP"/>
    </source>
</evidence>
<feature type="chain" id="PRO_5042131592" evidence="1">
    <location>
        <begin position="17"/>
        <end position="112"/>
    </location>
</feature>
<protein>
    <submittedName>
        <fullName evidence="2">Uncharacterized protein</fullName>
    </submittedName>
</protein>
<dbReference type="AlphaFoldDB" id="A0AAD6SJZ2"/>
<feature type="signal peptide" evidence="1">
    <location>
        <begin position="1"/>
        <end position="16"/>
    </location>
</feature>
<keyword evidence="1" id="KW-0732">Signal</keyword>
<accession>A0AAD6SJZ2</accession>
<proteinExistence type="predicted"/>
<reference evidence="2" key="1">
    <citation type="submission" date="2023-03" db="EMBL/GenBank/DDBJ databases">
        <title>Massive genome expansion in bonnet fungi (Mycena s.s.) driven by repeated elements and novel gene families across ecological guilds.</title>
        <authorList>
            <consortium name="Lawrence Berkeley National Laboratory"/>
            <person name="Harder C.B."/>
            <person name="Miyauchi S."/>
            <person name="Viragh M."/>
            <person name="Kuo A."/>
            <person name="Thoen E."/>
            <person name="Andreopoulos B."/>
            <person name="Lu D."/>
            <person name="Skrede I."/>
            <person name="Drula E."/>
            <person name="Henrissat B."/>
            <person name="Morin E."/>
            <person name="Kohler A."/>
            <person name="Barry K."/>
            <person name="LaButti K."/>
            <person name="Morin E."/>
            <person name="Salamov A."/>
            <person name="Lipzen A."/>
            <person name="Mereny Z."/>
            <person name="Hegedus B."/>
            <person name="Baldrian P."/>
            <person name="Stursova M."/>
            <person name="Weitz H."/>
            <person name="Taylor A."/>
            <person name="Grigoriev I.V."/>
            <person name="Nagy L.G."/>
            <person name="Martin F."/>
            <person name="Kauserud H."/>
        </authorList>
    </citation>
    <scope>NUCLEOTIDE SEQUENCE</scope>
    <source>
        <strain evidence="2">CBHHK200</strain>
    </source>
</reference>
<dbReference type="EMBL" id="JARJCM010000106">
    <property type="protein sequence ID" value="KAJ7028978.1"/>
    <property type="molecule type" value="Genomic_DNA"/>
</dbReference>
<sequence length="112" mass="11225">MQPIPLLLAACGVAIATVPTLSSFSTPGCHGTALATWSGVAEDAICKPKPPGVIALNITAGASDKNCQIDLYRSYNCDGSNGAGIGTVADTTGCYTSTEAFASVRILCITGG</sequence>
<evidence type="ECO:0000313" key="3">
    <source>
        <dbReference type="Proteomes" id="UP001218188"/>
    </source>
</evidence>
<evidence type="ECO:0000313" key="2">
    <source>
        <dbReference type="EMBL" id="KAJ7028978.1"/>
    </source>
</evidence>
<gene>
    <name evidence="2" type="ORF">C8F04DRAFT_1398622</name>
</gene>